<dbReference type="EMBL" id="UINC01227066">
    <property type="protein sequence ID" value="SVE57803.1"/>
    <property type="molecule type" value="Genomic_DNA"/>
</dbReference>
<keyword evidence="1" id="KW-0812">Transmembrane</keyword>
<feature type="transmembrane region" description="Helical" evidence="1">
    <location>
        <begin position="20"/>
        <end position="41"/>
    </location>
</feature>
<keyword evidence="1" id="KW-1133">Transmembrane helix</keyword>
<dbReference type="AlphaFoldDB" id="A0A383EMV5"/>
<reference evidence="2" key="1">
    <citation type="submission" date="2018-05" db="EMBL/GenBank/DDBJ databases">
        <authorList>
            <person name="Lanie J.A."/>
            <person name="Ng W.-L."/>
            <person name="Kazmierczak K.M."/>
            <person name="Andrzejewski T.M."/>
            <person name="Davidsen T.M."/>
            <person name="Wayne K.J."/>
            <person name="Tettelin H."/>
            <person name="Glass J.I."/>
            <person name="Rusch D."/>
            <person name="Podicherti R."/>
            <person name="Tsui H.-C.T."/>
            <person name="Winkler M.E."/>
        </authorList>
    </citation>
    <scope>NUCLEOTIDE SEQUENCE</scope>
</reference>
<keyword evidence="1" id="KW-0472">Membrane</keyword>
<organism evidence="2">
    <name type="scientific">marine metagenome</name>
    <dbReference type="NCBI Taxonomy" id="408172"/>
    <lineage>
        <taxon>unclassified sequences</taxon>
        <taxon>metagenomes</taxon>
        <taxon>ecological metagenomes</taxon>
    </lineage>
</organism>
<feature type="non-terminal residue" evidence="2">
    <location>
        <position position="87"/>
    </location>
</feature>
<proteinExistence type="predicted"/>
<accession>A0A383EMV5</accession>
<evidence type="ECO:0000256" key="1">
    <source>
        <dbReference type="SAM" id="Phobius"/>
    </source>
</evidence>
<sequence>MTLKQSSNKILFFWAGDTKNTVVICLGYLVIVAITLISLSVELGAQEGKIFTVSNVHVDVTSSSSADARTKAIADGQRRAFQLLLRR</sequence>
<evidence type="ECO:0000313" key="2">
    <source>
        <dbReference type="EMBL" id="SVE57803.1"/>
    </source>
</evidence>
<protein>
    <submittedName>
        <fullName evidence="2">Uncharacterized protein</fullName>
    </submittedName>
</protein>
<name>A0A383EMV5_9ZZZZ</name>
<gene>
    <name evidence="2" type="ORF">METZ01_LOCUS510657</name>
</gene>